<accession>A0A366DLG9</accession>
<evidence type="ECO:0000313" key="2">
    <source>
        <dbReference type="EMBL" id="RBO90901.1"/>
    </source>
</evidence>
<dbReference type="PROSITE" id="PS51257">
    <property type="entry name" value="PROKAR_LIPOPROTEIN"/>
    <property type="match status" value="1"/>
</dbReference>
<comment type="caution">
    <text evidence="2">The sequence shown here is derived from an EMBL/GenBank/DDBJ whole genome shotgun (WGS) entry which is preliminary data.</text>
</comment>
<proteinExistence type="predicted"/>
<dbReference type="AlphaFoldDB" id="A0A366DLG9"/>
<dbReference type="Pfam" id="PF12079">
    <property type="entry name" value="DUF3558"/>
    <property type="match status" value="1"/>
</dbReference>
<dbReference type="STRING" id="1210090.GCA_001613185_05798"/>
<sequence>MAGRAGRGLVGVIAAGVAVAAVAAGCSSTVDGRATEEGSVPTSVDTSLPLFNPCTDLSDEVLSGDNLDPSTKRVSVDSRDEGVEAWWKICNWDSTEGPYGVSVFSTRRTVPERRANPESLFVRDMMVGDRAGIVTTKRESNPLYDLTCYVSFPAAHGMFEIGVSWMHSERDMLVESPPCGIAVEHAIYFEKNLPD</sequence>
<reference evidence="2 3" key="1">
    <citation type="submission" date="2018-06" db="EMBL/GenBank/DDBJ databases">
        <title>Genomic Encyclopedia of Type Strains, Phase IV (KMG-IV): sequencing the most valuable type-strain genomes for metagenomic binning, comparative biology and taxonomic classification.</title>
        <authorList>
            <person name="Goeker M."/>
        </authorList>
    </citation>
    <scope>NUCLEOTIDE SEQUENCE [LARGE SCALE GENOMIC DNA]</scope>
    <source>
        <strain evidence="2 3">DSM 44599</strain>
    </source>
</reference>
<organism evidence="2 3">
    <name type="scientific">Nocardia puris</name>
    <dbReference type="NCBI Taxonomy" id="208602"/>
    <lineage>
        <taxon>Bacteria</taxon>
        <taxon>Bacillati</taxon>
        <taxon>Actinomycetota</taxon>
        <taxon>Actinomycetes</taxon>
        <taxon>Mycobacteriales</taxon>
        <taxon>Nocardiaceae</taxon>
        <taxon>Nocardia</taxon>
    </lineage>
</organism>
<gene>
    <name evidence="2" type="ORF">DFR74_105307</name>
</gene>
<feature type="signal peptide" evidence="1">
    <location>
        <begin position="1"/>
        <end position="23"/>
    </location>
</feature>
<keyword evidence="3" id="KW-1185">Reference proteome</keyword>
<name>A0A366DLG9_9NOCA</name>
<keyword evidence="1" id="KW-0732">Signal</keyword>
<protein>
    <submittedName>
        <fullName evidence="2">Uncharacterized protein DUF3558</fullName>
    </submittedName>
</protein>
<evidence type="ECO:0000256" key="1">
    <source>
        <dbReference type="SAM" id="SignalP"/>
    </source>
</evidence>
<dbReference type="InterPro" id="IPR024520">
    <property type="entry name" value="DUF3558"/>
</dbReference>
<feature type="chain" id="PRO_5016918077" evidence="1">
    <location>
        <begin position="24"/>
        <end position="195"/>
    </location>
</feature>
<dbReference type="RefSeq" id="WP_067513230.1">
    <property type="nucleotide sequence ID" value="NZ_CP107943.1"/>
</dbReference>
<evidence type="ECO:0000313" key="3">
    <source>
        <dbReference type="Proteomes" id="UP000252586"/>
    </source>
</evidence>
<dbReference type="OrthoDB" id="4563594at2"/>
<dbReference type="EMBL" id="QNRE01000005">
    <property type="protein sequence ID" value="RBO90901.1"/>
    <property type="molecule type" value="Genomic_DNA"/>
</dbReference>
<dbReference type="Proteomes" id="UP000252586">
    <property type="component" value="Unassembled WGS sequence"/>
</dbReference>